<sequence>MSKYSMLAMFLFVALVGCQATAEPQFNAETINVEFESLDDYWVEIPEPIKYHKGRPKFIPDGRGSGVYAITIDSNGLVVKKELVSSIPEGWLTQKHVDHMPTKQYQASKNNVERQPVRVEISFSVMPRSEIGTTSD</sequence>
<feature type="chain" id="PRO_5047177781" description="TonB C-terminal domain-containing protein" evidence="1">
    <location>
        <begin position="23"/>
        <end position="136"/>
    </location>
</feature>
<keyword evidence="3" id="KW-1185">Reference proteome</keyword>
<dbReference type="EMBL" id="JAUCBP010000007">
    <property type="protein sequence ID" value="MDM7860948.1"/>
    <property type="molecule type" value="Genomic_DNA"/>
</dbReference>
<organism evidence="2 3">
    <name type="scientific">Alteromonas arenosi</name>
    <dbReference type="NCBI Taxonomy" id="3055817"/>
    <lineage>
        <taxon>Bacteria</taxon>
        <taxon>Pseudomonadati</taxon>
        <taxon>Pseudomonadota</taxon>
        <taxon>Gammaproteobacteria</taxon>
        <taxon>Alteromonadales</taxon>
        <taxon>Alteromonadaceae</taxon>
        <taxon>Alteromonas/Salinimonas group</taxon>
        <taxon>Alteromonas</taxon>
    </lineage>
</organism>
<keyword evidence="1" id="KW-0732">Signal</keyword>
<evidence type="ECO:0000256" key="1">
    <source>
        <dbReference type="SAM" id="SignalP"/>
    </source>
</evidence>
<dbReference type="RefSeq" id="WP_289365232.1">
    <property type="nucleotide sequence ID" value="NZ_JAUCBP010000007.1"/>
</dbReference>
<evidence type="ECO:0000313" key="3">
    <source>
        <dbReference type="Proteomes" id="UP001234343"/>
    </source>
</evidence>
<dbReference type="PROSITE" id="PS51257">
    <property type="entry name" value="PROKAR_LIPOPROTEIN"/>
    <property type="match status" value="1"/>
</dbReference>
<dbReference type="Proteomes" id="UP001234343">
    <property type="component" value="Unassembled WGS sequence"/>
</dbReference>
<name>A0ABT7SXN7_9ALTE</name>
<protein>
    <recommendedName>
        <fullName evidence="4">TonB C-terminal domain-containing protein</fullName>
    </recommendedName>
</protein>
<accession>A0ABT7SXN7</accession>
<reference evidence="2 3" key="1">
    <citation type="submission" date="2023-06" db="EMBL/GenBank/DDBJ databases">
        <title>Alteromonas sp. ASW11-36 isolated from intertidal sand.</title>
        <authorList>
            <person name="Li Y."/>
        </authorList>
    </citation>
    <scope>NUCLEOTIDE SEQUENCE [LARGE SCALE GENOMIC DNA]</scope>
    <source>
        <strain evidence="2 3">ASW11-36</strain>
    </source>
</reference>
<feature type="signal peptide" evidence="1">
    <location>
        <begin position="1"/>
        <end position="22"/>
    </location>
</feature>
<comment type="caution">
    <text evidence="2">The sequence shown here is derived from an EMBL/GenBank/DDBJ whole genome shotgun (WGS) entry which is preliminary data.</text>
</comment>
<proteinExistence type="predicted"/>
<evidence type="ECO:0008006" key="4">
    <source>
        <dbReference type="Google" id="ProtNLM"/>
    </source>
</evidence>
<gene>
    <name evidence="2" type="ORF">QTP81_10100</name>
</gene>
<evidence type="ECO:0000313" key="2">
    <source>
        <dbReference type="EMBL" id="MDM7860948.1"/>
    </source>
</evidence>